<feature type="transmembrane region" description="Helical" evidence="1">
    <location>
        <begin position="29"/>
        <end position="48"/>
    </location>
</feature>
<dbReference type="Proteomes" id="UP000018296">
    <property type="component" value="Unassembled WGS sequence"/>
</dbReference>
<keyword evidence="1" id="KW-0812">Transmembrane</keyword>
<proteinExistence type="predicted"/>
<dbReference type="STRING" id="1395513.P343_08280"/>
<evidence type="ECO:0000256" key="1">
    <source>
        <dbReference type="SAM" id="Phobius"/>
    </source>
</evidence>
<name>V6IZJ8_9BACL</name>
<gene>
    <name evidence="2" type="ORF">P343_08280</name>
</gene>
<feature type="transmembrane region" description="Helical" evidence="1">
    <location>
        <begin position="93"/>
        <end position="112"/>
    </location>
</feature>
<evidence type="ECO:0000313" key="3">
    <source>
        <dbReference type="Proteomes" id="UP000018296"/>
    </source>
</evidence>
<keyword evidence="1" id="KW-1133">Transmembrane helix</keyword>
<dbReference type="AlphaFoldDB" id="V6IZJ8"/>
<dbReference type="PATRIC" id="fig|1395513.3.peg.1677"/>
<dbReference type="OrthoDB" id="2989460at2"/>
<reference evidence="2 3" key="1">
    <citation type="journal article" date="2013" name="Genome Announc.">
        <title>Genome Sequence of Sporolactobacillus laevolacticus DSM442, an Efficient Polymer-Grade D-Lactate Producer from Agricultural Waste Cottonseed as a Nitrogen Source.</title>
        <authorList>
            <person name="Wang H."/>
            <person name="Wang L."/>
            <person name="Ju J."/>
            <person name="Yu B."/>
            <person name="Ma Y."/>
        </authorList>
    </citation>
    <scope>NUCLEOTIDE SEQUENCE [LARGE SCALE GENOMIC DNA]</scope>
    <source>
        <strain evidence="2 3">DSM 442</strain>
    </source>
</reference>
<protein>
    <submittedName>
        <fullName evidence="2">Uncharacterized protein</fullName>
    </submittedName>
</protein>
<accession>V6IZJ8</accession>
<feature type="transmembrane region" description="Helical" evidence="1">
    <location>
        <begin position="124"/>
        <end position="149"/>
    </location>
</feature>
<sequence length="154" mass="18017">MILAVTLCLTWIVVNLFVMLPKKMSWEENLFLFLVSSITIMFALLIPAKRMYFDDPGYKYSLEGTMAFLTNRNIIFPILTLLSVNLIQYRGFWKQALVALVSLFVFLAFCRLEEKHTIVSSISLLQLTVFFIFYYSLMLSLLKCFRLLAEERKV</sequence>
<dbReference type="RefSeq" id="WP_023509921.1">
    <property type="nucleotide sequence ID" value="NZ_AWTC01000006.1"/>
</dbReference>
<comment type="caution">
    <text evidence="2">The sequence shown here is derived from an EMBL/GenBank/DDBJ whole genome shotgun (WGS) entry which is preliminary data.</text>
</comment>
<dbReference type="EMBL" id="AWTC01000006">
    <property type="protein sequence ID" value="EST12246.1"/>
    <property type="molecule type" value="Genomic_DNA"/>
</dbReference>
<evidence type="ECO:0000313" key="2">
    <source>
        <dbReference type="EMBL" id="EST12246.1"/>
    </source>
</evidence>
<organism evidence="2 3">
    <name type="scientific">Sporolactobacillus laevolacticus DSM 442</name>
    <dbReference type="NCBI Taxonomy" id="1395513"/>
    <lineage>
        <taxon>Bacteria</taxon>
        <taxon>Bacillati</taxon>
        <taxon>Bacillota</taxon>
        <taxon>Bacilli</taxon>
        <taxon>Bacillales</taxon>
        <taxon>Sporolactobacillaceae</taxon>
        <taxon>Sporolactobacillus</taxon>
    </lineage>
</organism>
<keyword evidence="3" id="KW-1185">Reference proteome</keyword>
<feature type="transmembrane region" description="Helical" evidence="1">
    <location>
        <begin position="69"/>
        <end position="87"/>
    </location>
</feature>
<keyword evidence="1" id="KW-0472">Membrane</keyword>